<name>A0A4Q9GTE5_9MICO</name>
<keyword evidence="3" id="KW-1185">Reference proteome</keyword>
<comment type="caution">
    <text evidence="2">The sequence shown here is derived from an EMBL/GenBank/DDBJ whole genome shotgun (WGS) entry which is preliminary data.</text>
</comment>
<organism evidence="2 3">
    <name type="scientific">Glaciihabitans arcticus</name>
    <dbReference type="NCBI Taxonomy" id="2668039"/>
    <lineage>
        <taxon>Bacteria</taxon>
        <taxon>Bacillati</taxon>
        <taxon>Actinomycetota</taxon>
        <taxon>Actinomycetes</taxon>
        <taxon>Micrococcales</taxon>
        <taxon>Microbacteriaceae</taxon>
        <taxon>Glaciihabitans</taxon>
    </lineage>
</organism>
<gene>
    <name evidence="2" type="ORF">EYE40_11620</name>
</gene>
<dbReference type="Proteomes" id="UP000294194">
    <property type="component" value="Unassembled WGS sequence"/>
</dbReference>
<dbReference type="AlphaFoldDB" id="A0A4Q9GTE5"/>
<dbReference type="EMBL" id="SISG01000001">
    <property type="protein sequence ID" value="TBN57991.1"/>
    <property type="molecule type" value="Genomic_DNA"/>
</dbReference>
<dbReference type="Pfam" id="PF13355">
    <property type="entry name" value="ARC6-like_IMS"/>
    <property type="match status" value="1"/>
</dbReference>
<evidence type="ECO:0000313" key="3">
    <source>
        <dbReference type="Proteomes" id="UP000294194"/>
    </source>
</evidence>
<reference evidence="3" key="1">
    <citation type="submission" date="2019-02" db="EMBL/GenBank/DDBJ databases">
        <title>Glaciihabitans arcticus sp. nov., a psychrotolerant bacterium isolated from polar soil.</title>
        <authorList>
            <person name="Dahal R.H."/>
        </authorList>
    </citation>
    <scope>NUCLEOTIDE SEQUENCE [LARGE SCALE GENOMIC DNA]</scope>
    <source>
        <strain evidence="3">RP-3-7</strain>
    </source>
</reference>
<protein>
    <submittedName>
        <fullName evidence="2">DUF4101 domain-containing protein</fullName>
    </submittedName>
</protein>
<accession>A0A4Q9GTE5</accession>
<evidence type="ECO:0000313" key="2">
    <source>
        <dbReference type="EMBL" id="TBN57991.1"/>
    </source>
</evidence>
<evidence type="ECO:0000259" key="1">
    <source>
        <dbReference type="Pfam" id="PF13355"/>
    </source>
</evidence>
<dbReference type="RefSeq" id="WP_130982100.1">
    <property type="nucleotide sequence ID" value="NZ_SISG01000001.1"/>
</dbReference>
<feature type="domain" description="Plastid division protein CDP1-like IMS" evidence="1">
    <location>
        <begin position="95"/>
        <end position="188"/>
    </location>
</feature>
<proteinExistence type="predicted"/>
<dbReference type="InterPro" id="IPR025344">
    <property type="entry name" value="CDP1-like_IMS"/>
</dbReference>
<sequence>MTTHDSVGTAPTRRGLTRALVLVLVVALALLATAFAISAGRAPAEKAEAPAPAAAQPTATPEPTLVPATDVGITPVMADLAVAGFLTAVATTPASDLPKVASGAILEDLQNEAQELEANGWTRTGRAKVDGVKVTSSNEAAGTATVVACVDSSKVATLDENGDRLAAPATARALNIYSLSRSDGFWRVVSRTFPDETAC</sequence>